<organism evidence="3">
    <name type="scientific">Spodoptera frugiperda</name>
    <name type="common">Fall armyworm</name>
    <dbReference type="NCBI Taxonomy" id="7108"/>
    <lineage>
        <taxon>Eukaryota</taxon>
        <taxon>Metazoa</taxon>
        <taxon>Ecdysozoa</taxon>
        <taxon>Arthropoda</taxon>
        <taxon>Hexapoda</taxon>
        <taxon>Insecta</taxon>
        <taxon>Pterygota</taxon>
        <taxon>Neoptera</taxon>
        <taxon>Endopterygota</taxon>
        <taxon>Lepidoptera</taxon>
        <taxon>Glossata</taxon>
        <taxon>Ditrysia</taxon>
        <taxon>Noctuoidea</taxon>
        <taxon>Noctuidae</taxon>
        <taxon>Amphipyrinae</taxon>
        <taxon>Spodoptera</taxon>
    </lineage>
</organism>
<dbReference type="PANTHER" id="PTHR46601:SF2">
    <property type="entry name" value="UBIQUITIN-LIKE PROTEASE FAMILY PROFILE DOMAIN-CONTAINING PROTEIN"/>
    <property type="match status" value="1"/>
</dbReference>
<dbReference type="AlphaFoldDB" id="A0A2H1V6G7"/>
<protein>
    <submittedName>
        <fullName evidence="3">SFRICE_011849</fullName>
    </submittedName>
</protein>
<dbReference type="EMBL" id="ODYU01000919">
    <property type="protein sequence ID" value="SOQ36407.1"/>
    <property type="molecule type" value="Genomic_DNA"/>
</dbReference>
<feature type="compositionally biased region" description="Basic and acidic residues" evidence="2">
    <location>
        <begin position="104"/>
        <end position="115"/>
    </location>
</feature>
<keyword evidence="1" id="KW-0175">Coiled coil</keyword>
<reference evidence="3" key="1">
    <citation type="submission" date="2016-07" db="EMBL/GenBank/DDBJ databases">
        <authorList>
            <person name="Bretaudeau A."/>
        </authorList>
    </citation>
    <scope>NUCLEOTIDE SEQUENCE</scope>
    <source>
        <strain evidence="3">Rice</strain>
        <tissue evidence="3">Whole body</tissue>
    </source>
</reference>
<dbReference type="PANTHER" id="PTHR46601">
    <property type="entry name" value="ULP_PROTEASE DOMAIN-CONTAINING PROTEIN"/>
    <property type="match status" value="1"/>
</dbReference>
<evidence type="ECO:0000256" key="1">
    <source>
        <dbReference type="SAM" id="Coils"/>
    </source>
</evidence>
<feature type="region of interest" description="Disordered" evidence="2">
    <location>
        <begin position="47"/>
        <end position="127"/>
    </location>
</feature>
<evidence type="ECO:0000313" key="3">
    <source>
        <dbReference type="EMBL" id="SOQ36407.1"/>
    </source>
</evidence>
<accession>A0A2H1V6G7</accession>
<feature type="compositionally biased region" description="Basic and acidic residues" evidence="2">
    <location>
        <begin position="49"/>
        <end position="88"/>
    </location>
</feature>
<gene>
    <name evidence="3" type="ORF">SFRICE_011849</name>
</gene>
<name>A0A2H1V6G7_SPOFR</name>
<feature type="coiled-coil region" evidence="1">
    <location>
        <begin position="152"/>
        <end position="179"/>
    </location>
</feature>
<proteinExistence type="predicted"/>
<sequence>MPPKNIKAVEERRRAQQRECKKRKYLEIKNDPELLAIEQEKRRIKYKKRKEEGKIKSIKEQTTRAQREQRKKWRENSKRYRQMKKQEKTTPTPTFEPVVIKASGEAKDDAERQTKTETLSDPLHQDSPSIKSVVRKIRYNEYKKRCVLINTINKYKKTIERQRKTIQRLNKKLQVQENRDRHSEINISKFVKQGNNRVSSSSIMSGHKSYVEEVHQFYNDDANSSISASKKEFVTKNKLKMQKRYLNAPLNTLYQKFISQVGKKISYSTFCKLRPFWTVFPKPTNRDTCLCSRHLNMELLLQGLHRACIVNVRTCEQLLSKLCCDSRNLDCLNRSCNTCSSNHLEYFNVSENNVSFYEWRKTMKQITLKNGTKKKQQLTEKLKTTMNIKTAITKFEADLIAFFNHVHKINFQYIGIKTLKNNLPVQEALLHVDFSENYALKFAEEVQAFHFGGSRQQVSLHTSVAYTHNFTSGVVTPMSYCTVSDCLRHDAPAIWAHLVPLIQYVIEINPLIETLHFLSDSPSSQYRNKYMFFVISQICQDFHQIKKITWNYSEAGHGKGAPDGVGAVLKRTADRMTLFGKDIGTYDQFCDILMQNIDNIIIKKVDEKEITAKERLIPKTLKPFKGTLSVYQVLWDSSVPMTVLRQLSCFDCNADMKCIHGYDLGNVPNYSHGNIENIDPNYVAPLSKSVNSKQGTQNPNKRIVILSDITIKQSNSLYIGDYEDQNQNFNTNP</sequence>
<evidence type="ECO:0000256" key="2">
    <source>
        <dbReference type="SAM" id="MobiDB-lite"/>
    </source>
</evidence>